<dbReference type="STRING" id="568069.A0A1J1IKK3"/>
<reference evidence="6 7" key="1">
    <citation type="submission" date="2015-04" db="EMBL/GenBank/DDBJ databases">
        <authorList>
            <person name="Syromyatnikov M.Y."/>
            <person name="Popov V.N."/>
        </authorList>
    </citation>
    <scope>NUCLEOTIDE SEQUENCE [LARGE SCALE GENOMIC DNA]</scope>
</reference>
<dbReference type="InterPro" id="IPR023476">
    <property type="entry name" value="Pep_tRNA_hydro_II_dom_sf"/>
</dbReference>
<keyword evidence="7" id="KW-1185">Reference proteome</keyword>
<evidence type="ECO:0000256" key="2">
    <source>
        <dbReference type="ARBA" id="ARBA00022801"/>
    </source>
</evidence>
<dbReference type="GO" id="GO:0016020">
    <property type="term" value="C:membrane"/>
    <property type="evidence" value="ECO:0007669"/>
    <property type="project" value="TreeGrafter"/>
</dbReference>
<dbReference type="EC" id="3.1.1.29" evidence="1"/>
<dbReference type="SUPFAM" id="SSF53474">
    <property type="entry name" value="alpha/beta-Hydrolases"/>
    <property type="match status" value="1"/>
</dbReference>
<dbReference type="SUPFAM" id="SSF102462">
    <property type="entry name" value="Peptidyl-tRNA hydrolase II"/>
    <property type="match status" value="1"/>
</dbReference>
<dbReference type="GO" id="GO:0008474">
    <property type="term" value="F:palmitoyl-(protein) hydrolase activity"/>
    <property type="evidence" value="ECO:0007669"/>
    <property type="project" value="TreeGrafter"/>
</dbReference>
<dbReference type="EMBL" id="CVRI01000054">
    <property type="protein sequence ID" value="CRL00767.1"/>
    <property type="molecule type" value="Genomic_DNA"/>
</dbReference>
<protein>
    <recommendedName>
        <fullName evidence="1">peptidyl-tRNA hydrolase</fullName>
        <ecNumber evidence="1">3.1.1.29</ecNumber>
    </recommendedName>
</protein>
<feature type="domain" description="Serine hydrolase" evidence="5">
    <location>
        <begin position="341"/>
        <end position="392"/>
    </location>
</feature>
<keyword evidence="4" id="KW-1133">Transmembrane helix</keyword>
<dbReference type="PANTHER" id="PTHR12277:SF81">
    <property type="entry name" value="PROTEIN ABHD13"/>
    <property type="match status" value="1"/>
</dbReference>
<proteinExistence type="predicted"/>
<dbReference type="Gene3D" id="3.40.50.1820">
    <property type="entry name" value="alpha/beta hydrolase"/>
    <property type="match status" value="1"/>
</dbReference>
<keyword evidence="4" id="KW-0812">Transmembrane</keyword>
<name>A0A1J1IKK3_9DIPT</name>
<dbReference type="InterPro" id="IPR005645">
    <property type="entry name" value="FSH-like_dom"/>
</dbReference>
<sequence>MTLIQYIIVRSDLIKVMKWSIGAVITQACHAVAAINEITKTDEATKQYLSPENLNKMHKCVLSISDQISLENLSKALDENGIIHKLCRKQNDIGNPSMLNKLNVSLRFLVGSPSLLFIAGASFLSCIIISIFINGLLGFFIFSGTILGLFYTIQDNFLFYPDIGRHRICVPSPQIYGLPFEVVYIKTRDKLSLHSYFIRHPEPKAESIPTFVYFHGNAGNIGGRLQNCNGIFHNLQCNILIVEYRGYGLSNGTPSEKGLYIDARAAVDYLFTRHDLDHSQIILFGRSLGGAIVIDVAADPNYGNKIMCSIVENTFTSIPNMAHHLIRQTKCIPRFCHKNKFDSIKKIQKISSPILFISGLSDSLVPSSMMTDLYNRCKSSHKQLFQLSGGHMDTWNSTGYYQGIAQFLMKCEVQKTTPKQVSPPTQLSLWPVIEEV</sequence>
<dbReference type="Proteomes" id="UP000183832">
    <property type="component" value="Unassembled WGS sequence"/>
</dbReference>
<dbReference type="OrthoDB" id="10249433at2759"/>
<dbReference type="GO" id="GO:0004045">
    <property type="term" value="F:peptidyl-tRNA hydrolase activity"/>
    <property type="evidence" value="ECO:0007669"/>
    <property type="project" value="UniProtKB-EC"/>
</dbReference>
<keyword evidence="4" id="KW-0472">Membrane</keyword>
<dbReference type="PANTHER" id="PTHR12277">
    <property type="entry name" value="ALPHA/BETA HYDROLASE DOMAIN-CONTAINING PROTEIN"/>
    <property type="match status" value="1"/>
</dbReference>
<evidence type="ECO:0000259" key="5">
    <source>
        <dbReference type="Pfam" id="PF03959"/>
    </source>
</evidence>
<dbReference type="AlphaFoldDB" id="A0A1J1IKK3"/>
<dbReference type="InterPro" id="IPR002833">
    <property type="entry name" value="PTH2"/>
</dbReference>
<evidence type="ECO:0000313" key="7">
    <source>
        <dbReference type="Proteomes" id="UP000183832"/>
    </source>
</evidence>
<keyword evidence="2" id="KW-0378">Hydrolase</keyword>
<feature type="transmembrane region" description="Helical" evidence="4">
    <location>
        <begin position="108"/>
        <end position="133"/>
    </location>
</feature>
<evidence type="ECO:0000256" key="3">
    <source>
        <dbReference type="ARBA" id="ARBA00048707"/>
    </source>
</evidence>
<comment type="catalytic activity">
    <reaction evidence="3">
        <text>an N-acyl-L-alpha-aminoacyl-tRNA + H2O = an N-acyl-L-amino acid + a tRNA + H(+)</text>
        <dbReference type="Rhea" id="RHEA:54448"/>
        <dbReference type="Rhea" id="RHEA-COMP:10123"/>
        <dbReference type="Rhea" id="RHEA-COMP:13883"/>
        <dbReference type="ChEBI" id="CHEBI:15377"/>
        <dbReference type="ChEBI" id="CHEBI:15378"/>
        <dbReference type="ChEBI" id="CHEBI:59874"/>
        <dbReference type="ChEBI" id="CHEBI:78442"/>
        <dbReference type="ChEBI" id="CHEBI:138191"/>
        <dbReference type="EC" id="3.1.1.29"/>
    </reaction>
</comment>
<feature type="transmembrane region" description="Helical" evidence="4">
    <location>
        <begin position="139"/>
        <end position="158"/>
    </location>
</feature>
<evidence type="ECO:0000256" key="4">
    <source>
        <dbReference type="SAM" id="Phobius"/>
    </source>
</evidence>
<dbReference type="InterPro" id="IPR029058">
    <property type="entry name" value="AB_hydrolase_fold"/>
</dbReference>
<dbReference type="Gene3D" id="3.40.1490.10">
    <property type="entry name" value="Bit1"/>
    <property type="match status" value="1"/>
</dbReference>
<dbReference type="Pfam" id="PF03959">
    <property type="entry name" value="FSH1"/>
    <property type="match status" value="1"/>
</dbReference>
<dbReference type="Pfam" id="PF01981">
    <property type="entry name" value="PTH2"/>
    <property type="match status" value="1"/>
</dbReference>
<gene>
    <name evidence="6" type="primary">putative Alpha</name>
    <name evidence="6" type="ORF">CLUMA_CG014022</name>
</gene>
<evidence type="ECO:0000256" key="1">
    <source>
        <dbReference type="ARBA" id="ARBA00013260"/>
    </source>
</evidence>
<organism evidence="6 7">
    <name type="scientific">Clunio marinus</name>
    <dbReference type="NCBI Taxonomy" id="568069"/>
    <lineage>
        <taxon>Eukaryota</taxon>
        <taxon>Metazoa</taxon>
        <taxon>Ecdysozoa</taxon>
        <taxon>Arthropoda</taxon>
        <taxon>Hexapoda</taxon>
        <taxon>Insecta</taxon>
        <taxon>Pterygota</taxon>
        <taxon>Neoptera</taxon>
        <taxon>Endopterygota</taxon>
        <taxon>Diptera</taxon>
        <taxon>Nematocera</taxon>
        <taxon>Chironomoidea</taxon>
        <taxon>Chironomidae</taxon>
        <taxon>Clunio</taxon>
    </lineage>
</organism>
<evidence type="ECO:0000313" key="6">
    <source>
        <dbReference type="EMBL" id="CRL00767.1"/>
    </source>
</evidence>
<accession>A0A1J1IKK3</accession>